<reference evidence="4" key="1">
    <citation type="submission" date="2022-11" db="EMBL/GenBank/DDBJ databases">
        <title>Minimal conservation of predation-associated metabolite biosynthetic gene clusters underscores biosynthetic potential of Myxococcota including descriptions for ten novel species: Archangium lansinium sp. nov., Myxococcus landrumus sp. nov., Nannocystis bai.</title>
        <authorList>
            <person name="Ahearne A."/>
            <person name="Stevens C."/>
            <person name="Phillips K."/>
        </authorList>
    </citation>
    <scope>NUCLEOTIDE SEQUENCE</scope>
    <source>
        <strain evidence="4">Na p29</strain>
    </source>
</reference>
<protein>
    <recommendedName>
        <fullName evidence="3">Triosephosphate isomerase</fullName>
        <ecNumber evidence="3">5.3.1.1</ecNumber>
    </recommendedName>
</protein>
<dbReference type="GO" id="GO:0004807">
    <property type="term" value="F:triose-phosphate isomerase activity"/>
    <property type="evidence" value="ECO:0007669"/>
    <property type="project" value="UniProtKB-EC"/>
</dbReference>
<evidence type="ECO:0000256" key="1">
    <source>
        <dbReference type="ARBA" id="ARBA00007422"/>
    </source>
</evidence>
<dbReference type="EMBL" id="JAPNKE010000002">
    <property type="protein sequence ID" value="MCY1006595.1"/>
    <property type="molecule type" value="Genomic_DNA"/>
</dbReference>
<dbReference type="InterPro" id="IPR035990">
    <property type="entry name" value="TIM_sf"/>
</dbReference>
<dbReference type="Gene3D" id="3.20.20.70">
    <property type="entry name" value="Aldolase class I"/>
    <property type="match status" value="1"/>
</dbReference>
<dbReference type="GO" id="GO:0006096">
    <property type="term" value="P:glycolytic process"/>
    <property type="evidence" value="ECO:0007669"/>
    <property type="project" value="UniProtKB-KW"/>
</dbReference>
<dbReference type="Pfam" id="PF00121">
    <property type="entry name" value="TIM"/>
    <property type="match status" value="1"/>
</dbReference>
<evidence type="ECO:0000256" key="2">
    <source>
        <dbReference type="ARBA" id="ARBA00023235"/>
    </source>
</evidence>
<keyword evidence="3" id="KW-0324">Glycolysis</keyword>
<comment type="caution">
    <text evidence="4">The sequence shown here is derived from an EMBL/GenBank/DDBJ whole genome shotgun (WGS) entry which is preliminary data.</text>
</comment>
<dbReference type="Proteomes" id="UP001150924">
    <property type="component" value="Unassembled WGS sequence"/>
</dbReference>
<dbReference type="InterPro" id="IPR013785">
    <property type="entry name" value="Aldolase_TIM"/>
</dbReference>
<dbReference type="GO" id="GO:0046166">
    <property type="term" value="P:glyceraldehyde-3-phosphate biosynthetic process"/>
    <property type="evidence" value="ECO:0007669"/>
    <property type="project" value="TreeGrafter"/>
</dbReference>
<proteinExistence type="inferred from homology"/>
<accession>A0A9X3IX42</accession>
<evidence type="ECO:0000313" key="5">
    <source>
        <dbReference type="Proteomes" id="UP001150924"/>
    </source>
</evidence>
<dbReference type="PROSITE" id="PS51440">
    <property type="entry name" value="TIM_2"/>
    <property type="match status" value="1"/>
</dbReference>
<dbReference type="GO" id="GO:0005829">
    <property type="term" value="C:cytosol"/>
    <property type="evidence" value="ECO:0007669"/>
    <property type="project" value="TreeGrafter"/>
</dbReference>
<gene>
    <name evidence="4" type="ORF">OV079_13735</name>
</gene>
<organism evidence="4 5">
    <name type="scientific">Nannocystis pusilla</name>
    <dbReference type="NCBI Taxonomy" id="889268"/>
    <lineage>
        <taxon>Bacteria</taxon>
        <taxon>Pseudomonadati</taxon>
        <taxon>Myxococcota</taxon>
        <taxon>Polyangia</taxon>
        <taxon>Nannocystales</taxon>
        <taxon>Nannocystaceae</taxon>
        <taxon>Nannocystis</taxon>
    </lineage>
</organism>
<dbReference type="PANTHER" id="PTHR21139:SF42">
    <property type="entry name" value="TRIOSEPHOSPHATE ISOMERASE"/>
    <property type="match status" value="1"/>
</dbReference>
<comment type="subunit">
    <text evidence="3">Homodimer.</text>
</comment>
<evidence type="ECO:0000313" key="4">
    <source>
        <dbReference type="EMBL" id="MCY1006595.1"/>
    </source>
</evidence>
<dbReference type="InterPro" id="IPR000652">
    <property type="entry name" value="Triosephosphate_isomerase"/>
</dbReference>
<comment type="pathway">
    <text evidence="3">Carbohydrate degradation; glycolysis; D-glyceraldehyde 3-phosphate from glycerone phosphate: step 1/1.</text>
</comment>
<dbReference type="RefSeq" id="WP_267778536.1">
    <property type="nucleotide sequence ID" value="NZ_JAPNKE010000002.1"/>
</dbReference>
<keyword evidence="2 3" id="KW-0413">Isomerase</keyword>
<name>A0A9X3IX42_9BACT</name>
<keyword evidence="5" id="KW-1185">Reference proteome</keyword>
<dbReference type="CDD" id="cd00311">
    <property type="entry name" value="TIM"/>
    <property type="match status" value="1"/>
</dbReference>
<sequence>MGTGKTASARDAGAMHRRIRTWLTEQYGATGADRSILYGGSVKPGNAAGLMAAGDVDGFLVGGASLEAEAFLQIVRLVAEAS</sequence>
<keyword evidence="3" id="KW-0312">Gluconeogenesis</keyword>
<dbReference type="GO" id="GO:0019563">
    <property type="term" value="P:glycerol catabolic process"/>
    <property type="evidence" value="ECO:0007669"/>
    <property type="project" value="TreeGrafter"/>
</dbReference>
<dbReference type="SUPFAM" id="SSF51351">
    <property type="entry name" value="Triosephosphate isomerase (TIM)"/>
    <property type="match status" value="1"/>
</dbReference>
<comment type="similarity">
    <text evidence="1 3">Belongs to the triosephosphate isomerase family.</text>
</comment>
<dbReference type="GO" id="GO:0006094">
    <property type="term" value="P:gluconeogenesis"/>
    <property type="evidence" value="ECO:0007669"/>
    <property type="project" value="UniProtKB-KW"/>
</dbReference>
<dbReference type="AlphaFoldDB" id="A0A9X3IX42"/>
<evidence type="ECO:0000256" key="3">
    <source>
        <dbReference type="RuleBase" id="RU363013"/>
    </source>
</evidence>
<dbReference type="PANTHER" id="PTHR21139">
    <property type="entry name" value="TRIOSEPHOSPHATE ISOMERASE"/>
    <property type="match status" value="1"/>
</dbReference>
<dbReference type="EC" id="5.3.1.1" evidence="3"/>
<keyword evidence="3" id="KW-0963">Cytoplasm</keyword>
<comment type="catalytic activity">
    <reaction evidence="3">
        <text>D-glyceraldehyde 3-phosphate = dihydroxyacetone phosphate</text>
        <dbReference type="Rhea" id="RHEA:18585"/>
        <dbReference type="ChEBI" id="CHEBI:57642"/>
        <dbReference type="ChEBI" id="CHEBI:59776"/>
        <dbReference type="EC" id="5.3.1.1"/>
    </reaction>
</comment>
<comment type="subcellular location">
    <subcellularLocation>
        <location evidence="3">Cytoplasm</location>
    </subcellularLocation>
</comment>
<comment type="pathway">
    <text evidence="3">Carbohydrate biosynthesis; gluconeogenesis.</text>
</comment>